<dbReference type="Gene3D" id="2.30.260.10">
    <property type="entry name" value="putative xylanase like domain"/>
    <property type="match status" value="1"/>
</dbReference>
<accession>A0A929RXE1</accession>
<protein>
    <submittedName>
        <fullName evidence="2">DUF1460 domain-containing protein</fullName>
    </submittedName>
</protein>
<evidence type="ECO:0000313" key="2">
    <source>
        <dbReference type="EMBL" id="MBF0971088.1"/>
    </source>
</evidence>
<keyword evidence="1" id="KW-0732">Signal</keyword>
<dbReference type="InterPro" id="IPR038765">
    <property type="entry name" value="Papain-like_cys_pep_sf"/>
</dbReference>
<name>A0A929RXE1_9BACT</name>
<evidence type="ECO:0000256" key="1">
    <source>
        <dbReference type="SAM" id="SignalP"/>
    </source>
</evidence>
<gene>
    <name evidence="2" type="ORF">HXK21_08640</name>
</gene>
<dbReference type="InterPro" id="IPR010846">
    <property type="entry name" value="AmiA-like"/>
</dbReference>
<dbReference type="PROSITE" id="PS51257">
    <property type="entry name" value="PROKAR_LIPOPROTEIN"/>
    <property type="match status" value="1"/>
</dbReference>
<sequence length="313" mass="35597">MFRIYALCGFLVLSLLQSCQGKTATPAQSKVEQALTIAQQEKGDIQMTPIPTIYNRADSIRVVDLLKKNVDGQPILFYAKQFINVPYVASTLEVSDPEQLVVNLHALDCTTLVETAAALTLTKWQGKTDFASYCRNLEFIRYRNGQMNGYLSRLHYFSWWIHDNKAKGILQEVKEAKYSPARIHVKNNYMSTYPEKYKFLKGDTFRIDSIRKLEEEIQGFDGYYLPEANTSLGKAQLSNIQDGDIIAIVTTKKGIDYSHLGFAVWGRDGKLHLLNASSIHKKVVLEPKTLRQYLKEHPSSIGIRVFRLIKPAN</sequence>
<reference evidence="2" key="1">
    <citation type="submission" date="2020-04" db="EMBL/GenBank/DDBJ databases">
        <title>Deep metagenomics examines the oral microbiome during advanced dental caries in children, revealing novel taxa and co-occurrences with host molecules.</title>
        <authorList>
            <person name="Baker J.L."/>
            <person name="Morton J.T."/>
            <person name="Dinis M."/>
            <person name="Alvarez R."/>
            <person name="Tran N.C."/>
            <person name="Knight R."/>
            <person name="Edlund A."/>
        </authorList>
    </citation>
    <scope>NUCLEOTIDE SEQUENCE</scope>
    <source>
        <strain evidence="2">JCVI_34_bin.1</strain>
    </source>
</reference>
<comment type="caution">
    <text evidence="2">The sequence shown here is derived from an EMBL/GenBank/DDBJ whole genome shotgun (WGS) entry which is preliminary data.</text>
</comment>
<organism evidence="2 3">
    <name type="scientific">Alloprevotella tannerae</name>
    <dbReference type="NCBI Taxonomy" id="76122"/>
    <lineage>
        <taxon>Bacteria</taxon>
        <taxon>Pseudomonadati</taxon>
        <taxon>Bacteroidota</taxon>
        <taxon>Bacteroidia</taxon>
        <taxon>Bacteroidales</taxon>
        <taxon>Prevotellaceae</taxon>
        <taxon>Alloprevotella</taxon>
    </lineage>
</organism>
<dbReference type="AlphaFoldDB" id="A0A929RXE1"/>
<dbReference type="Pfam" id="PF07313">
    <property type="entry name" value="AmiA-like"/>
    <property type="match status" value="1"/>
</dbReference>
<proteinExistence type="predicted"/>
<evidence type="ECO:0000313" key="3">
    <source>
        <dbReference type="Proteomes" id="UP000704068"/>
    </source>
</evidence>
<dbReference type="EMBL" id="JABZGR010000038">
    <property type="protein sequence ID" value="MBF0971088.1"/>
    <property type="molecule type" value="Genomic_DNA"/>
</dbReference>
<feature type="signal peptide" evidence="1">
    <location>
        <begin position="1"/>
        <end position="21"/>
    </location>
</feature>
<feature type="chain" id="PRO_5036782898" evidence="1">
    <location>
        <begin position="22"/>
        <end position="313"/>
    </location>
</feature>
<dbReference type="Gene3D" id="1.10.3670.10">
    <property type="entry name" value="Putative xylanase like domain"/>
    <property type="match status" value="1"/>
</dbReference>
<dbReference type="SUPFAM" id="SSF54001">
    <property type="entry name" value="Cysteine proteinases"/>
    <property type="match status" value="1"/>
</dbReference>
<dbReference type="Proteomes" id="UP000704068">
    <property type="component" value="Unassembled WGS sequence"/>
</dbReference>
<dbReference type="RefSeq" id="WP_303764666.1">
    <property type="nucleotide sequence ID" value="NZ_JABZGR010000038.1"/>
</dbReference>